<evidence type="ECO:0000259" key="7">
    <source>
        <dbReference type="Pfam" id="PF00206"/>
    </source>
</evidence>
<name>A0A6S7AEN8_9BURK</name>
<dbReference type="GO" id="GO:0005829">
    <property type="term" value="C:cytosol"/>
    <property type="evidence" value="ECO:0007669"/>
    <property type="project" value="TreeGrafter"/>
</dbReference>
<comment type="pathway">
    <text evidence="2">Amino-acid biosynthesis; L-arginine biosynthesis; L-arginine from L-ornithine and carbamoyl phosphate: step 3/3.</text>
</comment>
<dbReference type="InterPro" id="IPR008948">
    <property type="entry name" value="L-Aspartase-like"/>
</dbReference>
<keyword evidence="6" id="KW-0732">Signal</keyword>
<dbReference type="PANTHER" id="PTHR43814">
    <property type="entry name" value="ARGININOSUCCINATE LYASE"/>
    <property type="match status" value="1"/>
</dbReference>
<dbReference type="InterPro" id="IPR029419">
    <property type="entry name" value="Arg_succ_lyase_C"/>
</dbReference>
<reference evidence="9 10" key="1">
    <citation type="submission" date="2020-04" db="EMBL/GenBank/DDBJ databases">
        <authorList>
            <person name="De Canck E."/>
        </authorList>
    </citation>
    <scope>NUCLEOTIDE SEQUENCE [LARGE SCALE GENOMIC DNA]</scope>
    <source>
        <strain evidence="9 10">LMG 3441</strain>
    </source>
</reference>
<evidence type="ECO:0000256" key="3">
    <source>
        <dbReference type="ARBA" id="ARBA00012338"/>
    </source>
</evidence>
<keyword evidence="4" id="KW-0055">Arginine biosynthesis</keyword>
<dbReference type="UniPathway" id="UPA00068">
    <property type="reaction ID" value="UER00114"/>
</dbReference>
<feature type="chain" id="PRO_5028942230" description="argininosuccinate lyase" evidence="6">
    <location>
        <begin position="26"/>
        <end position="524"/>
    </location>
</feature>
<feature type="signal peptide" evidence="6">
    <location>
        <begin position="1"/>
        <end position="25"/>
    </location>
</feature>
<gene>
    <name evidence="9" type="primary">argH_3</name>
    <name evidence="9" type="ORF">LMG3441_04479</name>
</gene>
<dbReference type="EC" id="4.3.2.1" evidence="3"/>
<dbReference type="CDD" id="cd01359">
    <property type="entry name" value="Argininosuccinate_lyase"/>
    <property type="match status" value="1"/>
</dbReference>
<evidence type="ECO:0000256" key="2">
    <source>
        <dbReference type="ARBA" id="ARBA00004941"/>
    </source>
</evidence>
<dbReference type="GO" id="GO:0004056">
    <property type="term" value="F:argininosuccinate lyase activity"/>
    <property type="evidence" value="ECO:0007669"/>
    <property type="project" value="UniProtKB-EC"/>
</dbReference>
<comment type="catalytic activity">
    <reaction evidence="1">
        <text>2-(N(omega)-L-arginino)succinate = fumarate + L-arginine</text>
        <dbReference type="Rhea" id="RHEA:24020"/>
        <dbReference type="ChEBI" id="CHEBI:29806"/>
        <dbReference type="ChEBI" id="CHEBI:32682"/>
        <dbReference type="ChEBI" id="CHEBI:57472"/>
        <dbReference type="EC" id="4.3.2.1"/>
    </reaction>
</comment>
<evidence type="ECO:0000256" key="6">
    <source>
        <dbReference type="SAM" id="SignalP"/>
    </source>
</evidence>
<protein>
    <recommendedName>
        <fullName evidence="3">argininosuccinate lyase</fullName>
        <ecNumber evidence="3">4.3.2.1</ecNumber>
    </recommendedName>
</protein>
<evidence type="ECO:0000256" key="1">
    <source>
        <dbReference type="ARBA" id="ARBA00000985"/>
    </source>
</evidence>
<evidence type="ECO:0000259" key="8">
    <source>
        <dbReference type="Pfam" id="PF14698"/>
    </source>
</evidence>
<feature type="domain" description="Fumarate lyase N-terminal" evidence="7">
    <location>
        <begin position="117"/>
        <end position="308"/>
    </location>
</feature>
<keyword evidence="4" id="KW-0028">Amino-acid biosynthesis</keyword>
<dbReference type="PRINTS" id="PR00145">
    <property type="entry name" value="ARGSUCLYASE"/>
</dbReference>
<dbReference type="Gene3D" id="1.10.275.10">
    <property type="entry name" value="Fumarase/aspartase (N-terminal domain)"/>
    <property type="match status" value="1"/>
</dbReference>
<proteinExistence type="predicted"/>
<keyword evidence="5 9" id="KW-0456">Lyase</keyword>
<dbReference type="SUPFAM" id="SSF48557">
    <property type="entry name" value="L-aspartase-like"/>
    <property type="match status" value="1"/>
</dbReference>
<dbReference type="Gene3D" id="1.10.40.30">
    <property type="entry name" value="Fumarase/aspartase (C-terminal domain)"/>
    <property type="match status" value="1"/>
</dbReference>
<evidence type="ECO:0000313" key="10">
    <source>
        <dbReference type="Proteomes" id="UP000494269"/>
    </source>
</evidence>
<dbReference type="PANTHER" id="PTHR43814:SF1">
    <property type="entry name" value="ARGININOSUCCINATE LYASE"/>
    <property type="match status" value="1"/>
</dbReference>
<dbReference type="Pfam" id="PF14698">
    <property type="entry name" value="ASL_C2"/>
    <property type="match status" value="1"/>
</dbReference>
<evidence type="ECO:0000256" key="5">
    <source>
        <dbReference type="ARBA" id="ARBA00023239"/>
    </source>
</evidence>
<accession>A0A6S7AEN8</accession>
<dbReference type="AlphaFoldDB" id="A0A6S7AEN8"/>
<dbReference type="InterPro" id="IPR022761">
    <property type="entry name" value="Fumarate_lyase_N"/>
</dbReference>
<dbReference type="Pfam" id="PF00206">
    <property type="entry name" value="Lyase_1"/>
    <property type="match status" value="1"/>
</dbReference>
<keyword evidence="10" id="KW-1185">Reference proteome</keyword>
<dbReference type="InterPro" id="IPR000362">
    <property type="entry name" value="Fumarate_lyase_fam"/>
</dbReference>
<sequence length="524" mass="56751">MRQFLPTLGAALVLSLSTHAALAQAAPATAPANAPAAAAPAATAVPRDPFFWLGEINKATAVINTDEGLLDKSMAPRLAAGVAKVINDGNQPGAKRPASVITFEPLLIKAAGEDVTLLHAGRSSQDMHATYRSAILRDKLLELADQLNKTSTTLVELAAKHAGTVVPNYTNGVAAQPNSYGHYLLGQAAGLARDAQRIREAYVRIDRSPMGTTVLNGTSWPLDRKRMAQYLGFEALVDNAYDASQISSMDQPVEVASIVTSIALRTGNFVEDVMTQYAQSRPWILLEEGGGNTYVSSAMPQKRNPGLLNDTRSDASTAITLAMGPVIQTHNITPGMSDPKDVKQNSAMVDSGISALKRWDRVLKAMVISPDRALEELNSDWTASQELADVLMRKYKLPFRDGHHFASEVVTYAKTNNIKPLDFPYEQARRIYADAMKDSKYGNELPMSEAEFRSTLDPVAIVKNRATSGGPQPAEMDRMLKEAREQLASQGKWIKDRRDHINQSLAELDKKFDALAATAASAAK</sequence>
<dbReference type="EMBL" id="CADIJQ010000008">
    <property type="protein sequence ID" value="CAB3728674.1"/>
    <property type="molecule type" value="Genomic_DNA"/>
</dbReference>
<organism evidence="9 10">
    <name type="scientific">Achromobacter kerstersii</name>
    <dbReference type="NCBI Taxonomy" id="1353890"/>
    <lineage>
        <taxon>Bacteria</taxon>
        <taxon>Pseudomonadati</taxon>
        <taxon>Pseudomonadota</taxon>
        <taxon>Betaproteobacteria</taxon>
        <taxon>Burkholderiales</taxon>
        <taxon>Alcaligenaceae</taxon>
        <taxon>Achromobacter</taxon>
    </lineage>
</organism>
<dbReference type="Proteomes" id="UP000494269">
    <property type="component" value="Unassembled WGS sequence"/>
</dbReference>
<dbReference type="GO" id="GO:0042450">
    <property type="term" value="P:L-arginine biosynthetic process via ornithine"/>
    <property type="evidence" value="ECO:0007669"/>
    <property type="project" value="InterPro"/>
</dbReference>
<evidence type="ECO:0000313" key="9">
    <source>
        <dbReference type="EMBL" id="CAB3728674.1"/>
    </source>
</evidence>
<feature type="domain" description="Argininosuccinate lyase C-terminal" evidence="8">
    <location>
        <begin position="385"/>
        <end position="462"/>
    </location>
</feature>
<dbReference type="Gene3D" id="1.20.200.10">
    <property type="entry name" value="Fumarase/aspartase (Central domain)"/>
    <property type="match status" value="1"/>
</dbReference>
<dbReference type="PRINTS" id="PR00149">
    <property type="entry name" value="FUMRATELYASE"/>
</dbReference>
<dbReference type="InterPro" id="IPR024083">
    <property type="entry name" value="Fumarase/histidase_N"/>
</dbReference>
<dbReference type="RefSeq" id="WP_175170996.1">
    <property type="nucleotide sequence ID" value="NZ_CADIJQ010000008.1"/>
</dbReference>
<dbReference type="InterPro" id="IPR009049">
    <property type="entry name" value="Argininosuccinate_lyase"/>
</dbReference>
<evidence type="ECO:0000256" key="4">
    <source>
        <dbReference type="ARBA" id="ARBA00022571"/>
    </source>
</evidence>